<accession>A0A7J7VBW5</accession>
<feature type="transmembrane region" description="Helical" evidence="1">
    <location>
        <begin position="81"/>
        <end position="103"/>
    </location>
</feature>
<dbReference type="EMBL" id="JACAGB010000015">
    <property type="protein sequence ID" value="KAF6322511.1"/>
    <property type="molecule type" value="Genomic_DNA"/>
</dbReference>
<comment type="caution">
    <text evidence="2">The sequence shown here is derived from an EMBL/GenBank/DDBJ whole genome shotgun (WGS) entry which is preliminary data.</text>
</comment>
<keyword evidence="1" id="KW-0472">Membrane</keyword>
<organism evidence="2 3">
    <name type="scientific">Pipistrellus kuhlii</name>
    <name type="common">Kuhl's pipistrelle</name>
    <dbReference type="NCBI Taxonomy" id="59472"/>
    <lineage>
        <taxon>Eukaryota</taxon>
        <taxon>Metazoa</taxon>
        <taxon>Chordata</taxon>
        <taxon>Craniata</taxon>
        <taxon>Vertebrata</taxon>
        <taxon>Euteleostomi</taxon>
        <taxon>Mammalia</taxon>
        <taxon>Eutheria</taxon>
        <taxon>Laurasiatheria</taxon>
        <taxon>Chiroptera</taxon>
        <taxon>Yangochiroptera</taxon>
        <taxon>Vespertilionidae</taxon>
        <taxon>Pipistrellus</taxon>
    </lineage>
</organism>
<dbReference type="AlphaFoldDB" id="A0A7J7VBW5"/>
<evidence type="ECO:0000313" key="2">
    <source>
        <dbReference type="EMBL" id="KAF6322511.1"/>
    </source>
</evidence>
<evidence type="ECO:0000256" key="1">
    <source>
        <dbReference type="SAM" id="Phobius"/>
    </source>
</evidence>
<gene>
    <name evidence="2" type="ORF">mPipKuh1_008509</name>
</gene>
<protein>
    <submittedName>
        <fullName evidence="2">Uncharacterized protein</fullName>
    </submittedName>
</protein>
<keyword evidence="1" id="KW-1133">Transmembrane helix</keyword>
<proteinExistence type="predicted"/>
<sequence length="127" mass="14277">MLCGEGLYHLDRFKTGTNERTQSSLGHVHAPAWKPSHRIPLLCLASKNTLSSLKVHLFTLYVMQPLCFLLHLLYHLTPKNNILGIFNFFHSCGLCVCVFSSSIHCPNSCYTDQQAQTPAVLSGWFVL</sequence>
<keyword evidence="1" id="KW-0812">Transmembrane</keyword>
<keyword evidence="3" id="KW-1185">Reference proteome</keyword>
<evidence type="ECO:0000313" key="3">
    <source>
        <dbReference type="Proteomes" id="UP000558488"/>
    </source>
</evidence>
<feature type="transmembrane region" description="Helical" evidence="1">
    <location>
        <begin position="55"/>
        <end position="74"/>
    </location>
</feature>
<reference evidence="2 3" key="1">
    <citation type="journal article" date="2020" name="Nature">
        <title>Six reference-quality genomes reveal evolution of bat adaptations.</title>
        <authorList>
            <person name="Jebb D."/>
            <person name="Huang Z."/>
            <person name="Pippel M."/>
            <person name="Hughes G.M."/>
            <person name="Lavrichenko K."/>
            <person name="Devanna P."/>
            <person name="Winkler S."/>
            <person name="Jermiin L.S."/>
            <person name="Skirmuntt E.C."/>
            <person name="Katzourakis A."/>
            <person name="Burkitt-Gray L."/>
            <person name="Ray D.A."/>
            <person name="Sullivan K.A.M."/>
            <person name="Roscito J.G."/>
            <person name="Kirilenko B.M."/>
            <person name="Davalos L.M."/>
            <person name="Corthals A.P."/>
            <person name="Power M.L."/>
            <person name="Jones G."/>
            <person name="Ransome R.D."/>
            <person name="Dechmann D.K.N."/>
            <person name="Locatelli A.G."/>
            <person name="Puechmaille S.J."/>
            <person name="Fedrigo O."/>
            <person name="Jarvis E.D."/>
            <person name="Hiller M."/>
            <person name="Vernes S.C."/>
            <person name="Myers E.W."/>
            <person name="Teeling E.C."/>
        </authorList>
    </citation>
    <scope>NUCLEOTIDE SEQUENCE [LARGE SCALE GENOMIC DNA]</scope>
    <source>
        <strain evidence="2">MPipKuh1</strain>
        <tissue evidence="2">Flight muscle</tissue>
    </source>
</reference>
<name>A0A7J7VBW5_PIPKU</name>
<dbReference type="Proteomes" id="UP000558488">
    <property type="component" value="Unassembled WGS sequence"/>
</dbReference>